<dbReference type="GO" id="GO:0052689">
    <property type="term" value="F:carboxylic ester hydrolase activity"/>
    <property type="evidence" value="ECO:0007669"/>
    <property type="project" value="UniProtKB-KW"/>
</dbReference>
<keyword evidence="3 8" id="KW-0719">Serine esterase</keyword>
<evidence type="ECO:0000256" key="1">
    <source>
        <dbReference type="ARBA" id="ARBA00004613"/>
    </source>
</evidence>
<evidence type="ECO:0000256" key="3">
    <source>
        <dbReference type="ARBA" id="ARBA00022487"/>
    </source>
</evidence>
<dbReference type="RefSeq" id="WP_163803525.1">
    <property type="nucleotide sequence ID" value="NZ_AP022620.1"/>
</dbReference>
<comment type="function">
    <text evidence="8">Catalyzes the hydrolysis of complex carboxylic polyesters found in the cell wall of plants. Degrades cutin, a macromolecule that forms the structure of the plant cuticle.</text>
</comment>
<feature type="signal peptide" evidence="8">
    <location>
        <begin position="1"/>
        <end position="34"/>
    </location>
</feature>
<keyword evidence="5 8" id="KW-0732">Signal</keyword>
<evidence type="ECO:0000256" key="4">
    <source>
        <dbReference type="ARBA" id="ARBA00022525"/>
    </source>
</evidence>
<feature type="chain" id="PRO_5027156696" description="Cutinase" evidence="8">
    <location>
        <begin position="35"/>
        <end position="252"/>
    </location>
</feature>
<dbReference type="Pfam" id="PF01083">
    <property type="entry name" value="Cutinase"/>
    <property type="match status" value="1"/>
</dbReference>
<dbReference type="Proteomes" id="UP000467249">
    <property type="component" value="Chromosome"/>
</dbReference>
<evidence type="ECO:0000256" key="5">
    <source>
        <dbReference type="ARBA" id="ARBA00022729"/>
    </source>
</evidence>
<dbReference type="InterPro" id="IPR029058">
    <property type="entry name" value="AB_hydrolase_fold"/>
</dbReference>
<dbReference type="PANTHER" id="PTHR33630:SF9">
    <property type="entry name" value="CUTINASE 4"/>
    <property type="match status" value="1"/>
</dbReference>
<dbReference type="EC" id="3.1.1.-" evidence="8"/>
<dbReference type="GO" id="GO:0005576">
    <property type="term" value="C:extracellular region"/>
    <property type="evidence" value="ECO:0007669"/>
    <property type="project" value="UniProtKB-SubCell"/>
</dbReference>
<dbReference type="AlphaFoldDB" id="A0A6N4W6J7"/>
<comment type="similarity">
    <text evidence="2 8">Belongs to the cutinase family.</text>
</comment>
<dbReference type="Gene3D" id="3.40.50.1820">
    <property type="entry name" value="alpha/beta hydrolase"/>
    <property type="match status" value="1"/>
</dbReference>
<dbReference type="PROSITE" id="PS00155">
    <property type="entry name" value="CUTINASE_1"/>
    <property type="match status" value="1"/>
</dbReference>
<accession>A0A6N4W6J7</accession>
<dbReference type="KEGG" id="many:MANY_13300"/>
<organism evidence="9 10">
    <name type="scientific">Mycolicibacterium anyangense</name>
    <dbReference type="NCBI Taxonomy" id="1431246"/>
    <lineage>
        <taxon>Bacteria</taxon>
        <taxon>Bacillati</taxon>
        <taxon>Actinomycetota</taxon>
        <taxon>Actinomycetes</taxon>
        <taxon>Mycobacteriales</taxon>
        <taxon>Mycobacteriaceae</taxon>
        <taxon>Mycolicibacterium</taxon>
    </lineage>
</organism>
<keyword evidence="4 8" id="KW-0964">Secreted</keyword>
<evidence type="ECO:0000256" key="2">
    <source>
        <dbReference type="ARBA" id="ARBA00007534"/>
    </source>
</evidence>
<dbReference type="InterPro" id="IPR043580">
    <property type="entry name" value="CUTINASE_1"/>
</dbReference>
<keyword evidence="7" id="KW-1015">Disulfide bond</keyword>
<dbReference type="EMBL" id="AP022620">
    <property type="protein sequence ID" value="BBZ75993.1"/>
    <property type="molecule type" value="Genomic_DNA"/>
</dbReference>
<keyword evidence="10" id="KW-1185">Reference proteome</keyword>
<evidence type="ECO:0000256" key="7">
    <source>
        <dbReference type="ARBA" id="ARBA00023157"/>
    </source>
</evidence>
<gene>
    <name evidence="9" type="primary">cut1</name>
    <name evidence="9" type="ORF">MANY_13300</name>
</gene>
<evidence type="ECO:0000256" key="6">
    <source>
        <dbReference type="ARBA" id="ARBA00022801"/>
    </source>
</evidence>
<comment type="subcellular location">
    <subcellularLocation>
        <location evidence="1 8">Secreted</location>
    </subcellularLocation>
</comment>
<dbReference type="InterPro" id="IPR000675">
    <property type="entry name" value="Cutinase/axe"/>
</dbReference>
<dbReference type="PANTHER" id="PTHR33630">
    <property type="entry name" value="CUTINASE RV1984C-RELATED-RELATED"/>
    <property type="match status" value="1"/>
</dbReference>
<protein>
    <recommendedName>
        <fullName evidence="8">Cutinase</fullName>
        <ecNumber evidence="8">3.1.1.-</ecNumber>
    </recommendedName>
</protein>
<reference evidence="9 10" key="1">
    <citation type="journal article" date="2019" name="Emerg. Microbes Infect.">
        <title>Comprehensive subspecies identification of 175 nontuberculous mycobacteria species based on 7547 genomic profiles.</title>
        <authorList>
            <person name="Matsumoto Y."/>
            <person name="Kinjo T."/>
            <person name="Motooka D."/>
            <person name="Nabeya D."/>
            <person name="Jung N."/>
            <person name="Uechi K."/>
            <person name="Horii T."/>
            <person name="Iida T."/>
            <person name="Fujita J."/>
            <person name="Nakamura S."/>
        </authorList>
    </citation>
    <scope>NUCLEOTIDE SEQUENCE [LARGE SCALE GENOMIC DNA]</scope>
    <source>
        <strain evidence="9 10">JCM 30275</strain>
    </source>
</reference>
<evidence type="ECO:0000256" key="8">
    <source>
        <dbReference type="RuleBase" id="RU361263"/>
    </source>
</evidence>
<evidence type="ECO:0000313" key="10">
    <source>
        <dbReference type="Proteomes" id="UP000467249"/>
    </source>
</evidence>
<sequence>MTASPLARKITQSALFATVAAAAVIAGPAATASAAGESCPSVEVVFARGTFEAPGVGATGQAFVDALSARLPGKTVEAYGVNYPASLDFGQAADGVADAANRIQAISAQCPSTKIVLGGYSQGAAVAGYTTASAVPAGYTLPASISGPMPASVASHVAAVALFGTPDSWFLGLADRSAPPIAIGDLYAGKTIQLCAAGDPVCYPGGLDRAAHSSYKANGMADQAADFVAAKLGAPVVAAPVVQTAGEVGAAS</sequence>
<name>A0A6N4W6J7_9MYCO</name>
<dbReference type="SUPFAM" id="SSF53474">
    <property type="entry name" value="alpha/beta-Hydrolases"/>
    <property type="match status" value="1"/>
</dbReference>
<evidence type="ECO:0000313" key="9">
    <source>
        <dbReference type="EMBL" id="BBZ75993.1"/>
    </source>
</evidence>
<keyword evidence="6 8" id="KW-0378">Hydrolase</keyword>
<proteinExistence type="inferred from homology"/>
<dbReference type="SMART" id="SM01110">
    <property type="entry name" value="Cutinase"/>
    <property type="match status" value="1"/>
</dbReference>